<dbReference type="PANTHER" id="PTHR23517">
    <property type="entry name" value="RESISTANCE PROTEIN MDTM, PUTATIVE-RELATED-RELATED"/>
    <property type="match status" value="1"/>
</dbReference>
<dbReference type="Proteomes" id="UP000584374">
    <property type="component" value="Unassembled WGS sequence"/>
</dbReference>
<comment type="subcellular location">
    <subcellularLocation>
        <location evidence="1">Cell membrane</location>
        <topology evidence="1">Multi-pass membrane protein</topology>
    </subcellularLocation>
</comment>
<feature type="transmembrane region" description="Helical" evidence="7">
    <location>
        <begin position="254"/>
        <end position="275"/>
    </location>
</feature>
<gene>
    <name evidence="9" type="ORF">BJ970_004634</name>
</gene>
<feature type="transmembrane region" description="Helical" evidence="7">
    <location>
        <begin position="222"/>
        <end position="242"/>
    </location>
</feature>
<dbReference type="Gene3D" id="1.20.1250.20">
    <property type="entry name" value="MFS general substrate transporter like domains"/>
    <property type="match status" value="1"/>
</dbReference>
<dbReference type="InterPro" id="IPR036259">
    <property type="entry name" value="MFS_trans_sf"/>
</dbReference>
<dbReference type="Pfam" id="PF07690">
    <property type="entry name" value="MFS_1"/>
    <property type="match status" value="1"/>
</dbReference>
<feature type="transmembrane region" description="Helical" evidence="7">
    <location>
        <begin position="114"/>
        <end position="139"/>
    </location>
</feature>
<dbReference type="PANTHER" id="PTHR23517:SF13">
    <property type="entry name" value="MAJOR FACILITATOR SUPERFAMILY MFS_1"/>
    <property type="match status" value="1"/>
</dbReference>
<evidence type="ECO:0000256" key="6">
    <source>
        <dbReference type="ARBA" id="ARBA00023136"/>
    </source>
</evidence>
<feature type="transmembrane region" description="Helical" evidence="7">
    <location>
        <begin position="281"/>
        <end position="303"/>
    </location>
</feature>
<feature type="transmembrane region" description="Helical" evidence="7">
    <location>
        <begin position="344"/>
        <end position="366"/>
    </location>
</feature>
<dbReference type="InterPro" id="IPR050171">
    <property type="entry name" value="MFS_Transporters"/>
</dbReference>
<dbReference type="SUPFAM" id="SSF103473">
    <property type="entry name" value="MFS general substrate transporter"/>
    <property type="match status" value="1"/>
</dbReference>
<feature type="transmembrane region" description="Helical" evidence="7">
    <location>
        <begin position="190"/>
        <end position="216"/>
    </location>
</feature>
<evidence type="ECO:0000256" key="1">
    <source>
        <dbReference type="ARBA" id="ARBA00004651"/>
    </source>
</evidence>
<evidence type="ECO:0000256" key="4">
    <source>
        <dbReference type="ARBA" id="ARBA00022692"/>
    </source>
</evidence>
<keyword evidence="6 7" id="KW-0472">Membrane</keyword>
<evidence type="ECO:0000259" key="8">
    <source>
        <dbReference type="PROSITE" id="PS50850"/>
    </source>
</evidence>
<evidence type="ECO:0000256" key="5">
    <source>
        <dbReference type="ARBA" id="ARBA00022989"/>
    </source>
</evidence>
<keyword evidence="2" id="KW-0813">Transport</keyword>
<dbReference type="InterPro" id="IPR020846">
    <property type="entry name" value="MFS_dom"/>
</dbReference>
<evidence type="ECO:0000313" key="9">
    <source>
        <dbReference type="EMBL" id="MBB5157100.1"/>
    </source>
</evidence>
<organism evidence="9 10">
    <name type="scientific">Saccharopolyspora phatthalungensis</name>
    <dbReference type="NCBI Taxonomy" id="664693"/>
    <lineage>
        <taxon>Bacteria</taxon>
        <taxon>Bacillati</taxon>
        <taxon>Actinomycetota</taxon>
        <taxon>Actinomycetes</taxon>
        <taxon>Pseudonocardiales</taxon>
        <taxon>Pseudonocardiaceae</taxon>
        <taxon>Saccharopolyspora</taxon>
    </lineage>
</organism>
<evidence type="ECO:0000256" key="7">
    <source>
        <dbReference type="SAM" id="Phobius"/>
    </source>
</evidence>
<accession>A0A840QBB8</accession>
<feature type="domain" description="Major facilitator superfamily (MFS) profile" evidence="8">
    <location>
        <begin position="1"/>
        <end position="370"/>
    </location>
</feature>
<dbReference type="AlphaFoldDB" id="A0A840QBB8"/>
<name>A0A840QBB8_9PSEU</name>
<reference evidence="9 10" key="1">
    <citation type="submission" date="2020-08" db="EMBL/GenBank/DDBJ databases">
        <title>Sequencing the genomes of 1000 actinobacteria strains.</title>
        <authorList>
            <person name="Klenk H.-P."/>
        </authorList>
    </citation>
    <scope>NUCLEOTIDE SEQUENCE [LARGE SCALE GENOMIC DNA]</scope>
    <source>
        <strain evidence="9 10">DSM 45584</strain>
    </source>
</reference>
<feature type="transmembrane region" description="Helical" evidence="7">
    <location>
        <begin position="20"/>
        <end position="43"/>
    </location>
</feature>
<comment type="caution">
    <text evidence="9">The sequence shown here is derived from an EMBL/GenBank/DDBJ whole genome shotgun (WGS) entry which is preliminary data.</text>
</comment>
<feature type="transmembrane region" description="Helical" evidence="7">
    <location>
        <begin position="145"/>
        <end position="165"/>
    </location>
</feature>
<dbReference type="GO" id="GO:0005886">
    <property type="term" value="C:plasma membrane"/>
    <property type="evidence" value="ECO:0007669"/>
    <property type="project" value="UniProtKB-SubCell"/>
</dbReference>
<feature type="transmembrane region" description="Helical" evidence="7">
    <location>
        <begin position="55"/>
        <end position="74"/>
    </location>
</feature>
<keyword evidence="4 7" id="KW-0812">Transmembrane</keyword>
<evidence type="ECO:0000313" key="10">
    <source>
        <dbReference type="Proteomes" id="UP000584374"/>
    </source>
</evidence>
<evidence type="ECO:0000256" key="2">
    <source>
        <dbReference type="ARBA" id="ARBA00022448"/>
    </source>
</evidence>
<feature type="transmembrane region" description="Helical" evidence="7">
    <location>
        <begin position="80"/>
        <end position="102"/>
    </location>
</feature>
<keyword evidence="5 7" id="KW-1133">Transmembrane helix</keyword>
<dbReference type="GO" id="GO:0022857">
    <property type="term" value="F:transmembrane transporter activity"/>
    <property type="evidence" value="ECO:0007669"/>
    <property type="project" value="InterPro"/>
</dbReference>
<feature type="transmembrane region" description="Helical" evidence="7">
    <location>
        <begin position="315"/>
        <end position="338"/>
    </location>
</feature>
<dbReference type="EMBL" id="JACHIW010000001">
    <property type="protein sequence ID" value="MBB5157100.1"/>
    <property type="molecule type" value="Genomic_DNA"/>
</dbReference>
<proteinExistence type="predicted"/>
<keyword evidence="3" id="KW-1003">Cell membrane</keyword>
<dbReference type="InterPro" id="IPR011701">
    <property type="entry name" value="MFS"/>
</dbReference>
<keyword evidence="10" id="KW-1185">Reference proteome</keyword>
<dbReference type="PROSITE" id="PS50850">
    <property type="entry name" value="MFS"/>
    <property type="match status" value="1"/>
</dbReference>
<evidence type="ECO:0000256" key="3">
    <source>
        <dbReference type="ARBA" id="ARBA00022475"/>
    </source>
</evidence>
<sequence>MIGTTLPTPLYPIYSREFGFSELMVTVVFATYAVGVIAALLVFGRLSDEIGRRRVLLAGLALSGLSAVVFLVAQEIGLLLAGRILSGLSAGIFTGTATAALADLAPRKAAGHATVVATLANIGGLGSGPLMAGLLAQLAVAPLRLTFWVDLALIIPAVVLVWFLPEPVQTEGRVRLHLQRLRVPPQAREIFVRAGLAAFAGFAVLGLFTAVSPGFLSQVLGIANHAIVGLVVFAVFAASLAGQTMLVVVFRKRALVVGCVGLIMGMCLLALGLALPSLLLVILGAVVAGLGQGLSFRTGLAAVNRAAPPRQRAEVASSFFVVAYVAISVPVVVCGVIAQLQGVQVAGLILAATVAVLAATVLLLLARKPVPLGEEHREPTEARDSDDS</sequence>
<protein>
    <submittedName>
        <fullName evidence="9">MFS family permease</fullName>
    </submittedName>
</protein>